<dbReference type="PANTHER" id="PTHR32444">
    <property type="entry name" value="BULB-TYPE LECTIN DOMAIN-CONTAINING PROTEIN"/>
    <property type="match status" value="1"/>
</dbReference>
<sequence length="618" mass="68172">LEIKGRSYLLALPPLFFFLSIEIQLSVAADTLSFGQSLSGNQTLISRNGAFELGFFTPGKSHKYFLGIWCHSDPQNIVWVGNRDKPLSNSKLARLKISDGELVLLNTSSNASVWSSNCKPRTSDSVVAVLLPTGNLVLGNGSTHSDILWQSFDHPTDTLLPGQWIGFNRSAGQNRFLTSWRNSEDPAAGIFSLKLDPGGTGQIFLLRDGTRQYWSSGLWDGKRNVFSNVPEMAVTFGFTYVYVRRSDANYFMFLEGDSPSLTMVKLHISGERKWLKWLNNIQKWVVFGAVPRDACDVPSVCGSFGSCSPDKSSSCGCLPGFSPRSTSDWRLGDHSGGCTRKTRLQCAGSNSASGQKDGFLLIPNVQMPINCTTLDILQSAEECEQACLDDCSCSAYSYTRRCMVWKGDLKDLKKLPGEAEYDGKQGDLHLRLAKSEIPVHTGNVRNAHLPVIIGSVASLVVLCAFLAMICSRRCSAGSKEATQGFLVAFRYKDLQRATKNFSEKLGKGGFGSVYKGILPDSSVVAVKKLDGPGQRDKQFRIEVGTMAAVQHVNIVRLRGFCSEGTKRMLVYDYLPNGSLDYFLFPKSSKTLDWNKRYQICLGVARGLAYLHEKCRECI</sequence>
<evidence type="ECO:0000256" key="25">
    <source>
        <dbReference type="SAM" id="SignalP"/>
    </source>
</evidence>
<dbReference type="GO" id="GO:0004674">
    <property type="term" value="F:protein serine/threonine kinase activity"/>
    <property type="evidence" value="ECO:0007669"/>
    <property type="project" value="UniProtKB-KW"/>
</dbReference>
<dbReference type="EMBL" id="GDJX01008073">
    <property type="protein sequence ID" value="JAT59863.1"/>
    <property type="molecule type" value="Transcribed_RNA"/>
</dbReference>
<proteinExistence type="predicted"/>
<protein>
    <recommendedName>
        <fullName evidence="2">non-specific serine/threonine protein kinase</fullName>
        <ecNumber evidence="2">2.7.11.1</ecNumber>
    </recommendedName>
</protein>
<keyword evidence="3" id="KW-1003">Cell membrane</keyword>
<feature type="non-terminal residue" evidence="29">
    <location>
        <position position="618"/>
    </location>
</feature>
<dbReference type="InterPro" id="IPR000719">
    <property type="entry name" value="Prot_kinase_dom"/>
</dbReference>
<keyword evidence="10 29" id="KW-0430">Lectin</keyword>
<keyword evidence="13 29" id="KW-0418">Kinase</keyword>
<feature type="domain" description="Protein kinase" evidence="26">
    <location>
        <begin position="499"/>
        <end position="618"/>
    </location>
</feature>
<accession>A0A1D1YYY6</accession>
<evidence type="ECO:0000256" key="5">
    <source>
        <dbReference type="ARBA" id="ARBA00022546"/>
    </source>
</evidence>
<dbReference type="CDD" id="cd01098">
    <property type="entry name" value="PAN_AP_plant"/>
    <property type="match status" value="1"/>
</dbReference>
<dbReference type="SUPFAM" id="SSF56112">
    <property type="entry name" value="Protein kinase-like (PK-like)"/>
    <property type="match status" value="1"/>
</dbReference>
<keyword evidence="4" id="KW-0723">Serine/threonine-protein kinase</keyword>
<dbReference type="PROSITE" id="PS50948">
    <property type="entry name" value="PAN"/>
    <property type="match status" value="1"/>
</dbReference>
<keyword evidence="15 24" id="KW-1133">Transmembrane helix</keyword>
<dbReference type="FunFam" id="2.90.10.10:FF:000009">
    <property type="entry name" value="Receptor-like serine/threonine-protein kinase SD1-8"/>
    <property type="match status" value="1"/>
</dbReference>
<feature type="chain" id="PRO_5008900611" description="non-specific serine/threonine protein kinase" evidence="25">
    <location>
        <begin position="29"/>
        <end position="618"/>
    </location>
</feature>
<dbReference type="InterPro" id="IPR017441">
    <property type="entry name" value="Protein_kinase_ATP_BS"/>
</dbReference>
<dbReference type="Gene3D" id="1.10.510.10">
    <property type="entry name" value="Transferase(Phosphotransferase) domain 1"/>
    <property type="match status" value="1"/>
</dbReference>
<evidence type="ECO:0000256" key="15">
    <source>
        <dbReference type="ARBA" id="ARBA00022989"/>
    </source>
</evidence>
<evidence type="ECO:0000256" key="13">
    <source>
        <dbReference type="ARBA" id="ARBA00022777"/>
    </source>
</evidence>
<evidence type="ECO:0000256" key="22">
    <source>
        <dbReference type="ARBA" id="ARBA00048679"/>
    </source>
</evidence>
<dbReference type="GO" id="GO:0005524">
    <property type="term" value="F:ATP binding"/>
    <property type="evidence" value="ECO:0007669"/>
    <property type="project" value="UniProtKB-UniRule"/>
</dbReference>
<dbReference type="InterPro" id="IPR001245">
    <property type="entry name" value="Ser-Thr/Tyr_kinase_cat_dom"/>
</dbReference>
<evidence type="ECO:0000256" key="2">
    <source>
        <dbReference type="ARBA" id="ARBA00012513"/>
    </source>
</evidence>
<dbReference type="Gene3D" id="2.90.10.10">
    <property type="entry name" value="Bulb-type lectin domain"/>
    <property type="match status" value="1"/>
</dbReference>
<dbReference type="SMART" id="SM00473">
    <property type="entry name" value="PAN_AP"/>
    <property type="match status" value="1"/>
</dbReference>
<evidence type="ECO:0000259" key="26">
    <source>
        <dbReference type="PROSITE" id="PS50011"/>
    </source>
</evidence>
<dbReference type="SUPFAM" id="SSF51110">
    <property type="entry name" value="alpha-D-mannose-specific plant lectins"/>
    <property type="match status" value="1"/>
</dbReference>
<evidence type="ECO:0000256" key="12">
    <source>
        <dbReference type="ARBA" id="ARBA00022741"/>
    </source>
</evidence>
<keyword evidence="17 24" id="KW-0472">Membrane</keyword>
<evidence type="ECO:0000259" key="28">
    <source>
        <dbReference type="PROSITE" id="PS50948"/>
    </source>
</evidence>
<feature type="domain" description="Apple" evidence="28">
    <location>
        <begin position="346"/>
        <end position="428"/>
    </location>
</feature>
<dbReference type="InterPro" id="IPR020635">
    <property type="entry name" value="Tyr_kinase_cat_dom"/>
</dbReference>
<evidence type="ECO:0000256" key="18">
    <source>
        <dbReference type="ARBA" id="ARBA00023157"/>
    </source>
</evidence>
<feature type="non-terminal residue" evidence="29">
    <location>
        <position position="1"/>
    </location>
</feature>
<dbReference type="PROSITE" id="PS00107">
    <property type="entry name" value="PROTEIN_KINASE_ATP"/>
    <property type="match status" value="1"/>
</dbReference>
<feature type="signal peptide" evidence="25">
    <location>
        <begin position="1"/>
        <end position="28"/>
    </location>
</feature>
<organism evidence="29">
    <name type="scientific">Anthurium amnicola</name>
    <dbReference type="NCBI Taxonomy" id="1678845"/>
    <lineage>
        <taxon>Eukaryota</taxon>
        <taxon>Viridiplantae</taxon>
        <taxon>Streptophyta</taxon>
        <taxon>Embryophyta</taxon>
        <taxon>Tracheophyta</taxon>
        <taxon>Spermatophyta</taxon>
        <taxon>Magnoliopsida</taxon>
        <taxon>Liliopsida</taxon>
        <taxon>Araceae</taxon>
        <taxon>Pothoideae</taxon>
        <taxon>Potheae</taxon>
        <taxon>Anthurium</taxon>
    </lineage>
</organism>
<dbReference type="Pfam" id="PF07714">
    <property type="entry name" value="PK_Tyr_Ser-Thr"/>
    <property type="match status" value="1"/>
</dbReference>
<evidence type="ECO:0000256" key="8">
    <source>
        <dbReference type="ARBA" id="ARBA00022692"/>
    </source>
</evidence>
<evidence type="ECO:0000256" key="6">
    <source>
        <dbReference type="ARBA" id="ARBA00022553"/>
    </source>
</evidence>
<keyword evidence="16" id="KW-0465">Mannose-binding</keyword>
<evidence type="ECO:0000313" key="29">
    <source>
        <dbReference type="EMBL" id="JAT59863.1"/>
    </source>
</evidence>
<reference evidence="29" key="1">
    <citation type="submission" date="2015-07" db="EMBL/GenBank/DDBJ databases">
        <title>Transcriptome Assembly of Anthurium amnicola.</title>
        <authorList>
            <person name="Suzuki J."/>
        </authorList>
    </citation>
    <scope>NUCLEOTIDE SEQUENCE</scope>
</reference>
<dbReference type="CDD" id="cd00028">
    <property type="entry name" value="B_lectin"/>
    <property type="match status" value="1"/>
</dbReference>
<dbReference type="PROSITE" id="PS50011">
    <property type="entry name" value="PROTEIN_KINASE_DOM"/>
    <property type="match status" value="1"/>
</dbReference>
<evidence type="ECO:0000256" key="21">
    <source>
        <dbReference type="ARBA" id="ARBA00047899"/>
    </source>
</evidence>
<keyword evidence="20" id="KW-0325">Glycoprotein</keyword>
<dbReference type="GO" id="GO:0048544">
    <property type="term" value="P:recognition of pollen"/>
    <property type="evidence" value="ECO:0007669"/>
    <property type="project" value="InterPro"/>
</dbReference>
<gene>
    <name evidence="29" type="primary">At2g19130_29</name>
    <name evidence="29" type="ORF">g.126117</name>
</gene>
<dbReference type="InterPro" id="IPR001480">
    <property type="entry name" value="Bulb-type_lectin_dom"/>
</dbReference>
<keyword evidence="8 24" id="KW-0812">Transmembrane</keyword>
<evidence type="ECO:0000256" key="3">
    <source>
        <dbReference type="ARBA" id="ARBA00022475"/>
    </source>
</evidence>
<evidence type="ECO:0000256" key="1">
    <source>
        <dbReference type="ARBA" id="ARBA00004251"/>
    </source>
</evidence>
<keyword evidence="14 23" id="KW-0067">ATP-binding</keyword>
<dbReference type="AlphaFoldDB" id="A0A1D1YYY6"/>
<dbReference type="FunFam" id="3.30.200.20:FF:000370">
    <property type="entry name" value="Receptor-like protein kinase 4"/>
    <property type="match status" value="1"/>
</dbReference>
<evidence type="ECO:0000256" key="17">
    <source>
        <dbReference type="ARBA" id="ARBA00023136"/>
    </source>
</evidence>
<evidence type="ECO:0000259" key="27">
    <source>
        <dbReference type="PROSITE" id="PS50927"/>
    </source>
</evidence>
<dbReference type="EC" id="2.7.11.1" evidence="2"/>
<dbReference type="Pfam" id="PF00954">
    <property type="entry name" value="S_locus_glycop"/>
    <property type="match status" value="1"/>
</dbReference>
<keyword evidence="6" id="KW-0597">Phosphoprotein</keyword>
<dbReference type="GO" id="GO:0005886">
    <property type="term" value="C:plasma membrane"/>
    <property type="evidence" value="ECO:0007669"/>
    <property type="project" value="UniProtKB-SubCell"/>
</dbReference>
<dbReference type="Pfam" id="PF08276">
    <property type="entry name" value="PAN_2"/>
    <property type="match status" value="1"/>
</dbReference>
<dbReference type="InterPro" id="IPR011009">
    <property type="entry name" value="Kinase-like_dom_sf"/>
</dbReference>
<keyword evidence="7" id="KW-0808">Transferase</keyword>
<keyword evidence="5" id="KW-0348">Hemagglutinin</keyword>
<dbReference type="InterPro" id="IPR036426">
    <property type="entry name" value="Bulb-type_lectin_dom_sf"/>
</dbReference>
<evidence type="ECO:0000256" key="20">
    <source>
        <dbReference type="ARBA" id="ARBA00023180"/>
    </source>
</evidence>
<evidence type="ECO:0000256" key="14">
    <source>
        <dbReference type="ARBA" id="ARBA00022840"/>
    </source>
</evidence>
<dbReference type="GO" id="GO:0005537">
    <property type="term" value="F:D-mannose binding"/>
    <property type="evidence" value="ECO:0007669"/>
    <property type="project" value="UniProtKB-KW"/>
</dbReference>
<keyword evidence="18" id="KW-1015">Disulfide bond</keyword>
<feature type="domain" description="Bulb-type lectin" evidence="27">
    <location>
        <begin position="29"/>
        <end position="151"/>
    </location>
</feature>
<dbReference type="SMART" id="SM00108">
    <property type="entry name" value="B_lectin"/>
    <property type="match status" value="1"/>
</dbReference>
<name>A0A1D1YYY6_9ARAE</name>
<dbReference type="SMART" id="SM00219">
    <property type="entry name" value="TyrKc"/>
    <property type="match status" value="1"/>
</dbReference>
<evidence type="ECO:0000256" key="16">
    <source>
        <dbReference type="ARBA" id="ARBA00023035"/>
    </source>
</evidence>
<dbReference type="InterPro" id="IPR003609">
    <property type="entry name" value="Pan_app"/>
</dbReference>
<dbReference type="Pfam" id="PF01453">
    <property type="entry name" value="B_lectin"/>
    <property type="match status" value="1"/>
</dbReference>
<evidence type="ECO:0000256" key="23">
    <source>
        <dbReference type="PROSITE-ProRule" id="PRU10141"/>
    </source>
</evidence>
<keyword evidence="11" id="KW-0677">Repeat</keyword>
<comment type="catalytic activity">
    <reaction evidence="22">
        <text>L-seryl-[protein] + ATP = O-phospho-L-seryl-[protein] + ADP + H(+)</text>
        <dbReference type="Rhea" id="RHEA:17989"/>
        <dbReference type="Rhea" id="RHEA-COMP:9863"/>
        <dbReference type="Rhea" id="RHEA-COMP:11604"/>
        <dbReference type="ChEBI" id="CHEBI:15378"/>
        <dbReference type="ChEBI" id="CHEBI:29999"/>
        <dbReference type="ChEBI" id="CHEBI:30616"/>
        <dbReference type="ChEBI" id="CHEBI:83421"/>
        <dbReference type="ChEBI" id="CHEBI:456216"/>
        <dbReference type="EC" id="2.7.11.1"/>
    </reaction>
</comment>
<evidence type="ECO:0000256" key="4">
    <source>
        <dbReference type="ARBA" id="ARBA00022527"/>
    </source>
</evidence>
<dbReference type="PROSITE" id="PS50927">
    <property type="entry name" value="BULB_LECTIN"/>
    <property type="match status" value="1"/>
</dbReference>
<comment type="catalytic activity">
    <reaction evidence="21">
        <text>L-threonyl-[protein] + ATP = O-phospho-L-threonyl-[protein] + ADP + H(+)</text>
        <dbReference type="Rhea" id="RHEA:46608"/>
        <dbReference type="Rhea" id="RHEA-COMP:11060"/>
        <dbReference type="Rhea" id="RHEA-COMP:11605"/>
        <dbReference type="ChEBI" id="CHEBI:15378"/>
        <dbReference type="ChEBI" id="CHEBI:30013"/>
        <dbReference type="ChEBI" id="CHEBI:30616"/>
        <dbReference type="ChEBI" id="CHEBI:61977"/>
        <dbReference type="ChEBI" id="CHEBI:456216"/>
        <dbReference type="EC" id="2.7.11.1"/>
    </reaction>
</comment>
<keyword evidence="9 25" id="KW-0732">Signal</keyword>
<feature type="binding site" evidence="23">
    <location>
        <position position="528"/>
    </location>
    <ligand>
        <name>ATP</name>
        <dbReference type="ChEBI" id="CHEBI:30616"/>
    </ligand>
</feature>
<comment type="subcellular location">
    <subcellularLocation>
        <location evidence="1">Cell membrane</location>
        <topology evidence="1">Single-pass type I membrane protein</topology>
    </subcellularLocation>
</comment>
<feature type="transmembrane region" description="Helical" evidence="24">
    <location>
        <begin position="447"/>
        <end position="469"/>
    </location>
</feature>
<evidence type="ECO:0000256" key="9">
    <source>
        <dbReference type="ARBA" id="ARBA00022729"/>
    </source>
</evidence>
<evidence type="ECO:0000256" key="10">
    <source>
        <dbReference type="ARBA" id="ARBA00022734"/>
    </source>
</evidence>
<dbReference type="Gene3D" id="3.30.200.20">
    <property type="entry name" value="Phosphorylase Kinase, domain 1"/>
    <property type="match status" value="1"/>
</dbReference>
<dbReference type="InterPro" id="IPR000858">
    <property type="entry name" value="S_locus_glycoprot_dom"/>
</dbReference>
<evidence type="ECO:0000256" key="7">
    <source>
        <dbReference type="ARBA" id="ARBA00022679"/>
    </source>
</evidence>
<evidence type="ECO:0000256" key="19">
    <source>
        <dbReference type="ARBA" id="ARBA00023170"/>
    </source>
</evidence>
<evidence type="ECO:0000256" key="24">
    <source>
        <dbReference type="SAM" id="Phobius"/>
    </source>
</evidence>
<dbReference type="PANTHER" id="PTHR32444:SF247">
    <property type="entry name" value="OS01G0958200 PROTEIN"/>
    <property type="match status" value="1"/>
</dbReference>
<keyword evidence="12 23" id="KW-0547">Nucleotide-binding</keyword>
<dbReference type="GO" id="GO:0051707">
    <property type="term" value="P:response to other organism"/>
    <property type="evidence" value="ECO:0007669"/>
    <property type="project" value="UniProtKB-ARBA"/>
</dbReference>
<evidence type="ECO:0000256" key="11">
    <source>
        <dbReference type="ARBA" id="ARBA00022737"/>
    </source>
</evidence>
<dbReference type="GO" id="GO:0004713">
    <property type="term" value="F:protein tyrosine kinase activity"/>
    <property type="evidence" value="ECO:0007669"/>
    <property type="project" value="InterPro"/>
</dbReference>
<keyword evidence="19 29" id="KW-0675">Receptor</keyword>